<dbReference type="AlphaFoldDB" id="A0AAD4YG84"/>
<proteinExistence type="predicted"/>
<evidence type="ECO:0000256" key="1">
    <source>
        <dbReference type="SAM" id="Phobius"/>
    </source>
</evidence>
<keyword evidence="1" id="KW-1133">Transmembrane helix</keyword>
<dbReference type="EMBL" id="JAKZEL010000003">
    <property type="protein sequence ID" value="KAI4545486.1"/>
    <property type="molecule type" value="Genomic_DNA"/>
</dbReference>
<evidence type="ECO:0000313" key="2">
    <source>
        <dbReference type="EMBL" id="KAI4545486.1"/>
    </source>
</evidence>
<feature type="transmembrane region" description="Helical" evidence="1">
    <location>
        <begin position="46"/>
        <end position="67"/>
    </location>
</feature>
<reference evidence="2" key="1">
    <citation type="submission" date="2022-03" db="EMBL/GenBank/DDBJ databases">
        <title>Genomic analyses of argali, domestic sheep and their hybrids provide insights into chromosomal evolution, heterosis and genetic basis of agronomic traits.</title>
        <authorList>
            <person name="Li M."/>
        </authorList>
    </citation>
    <scope>NUCLEOTIDE SEQUENCE</scope>
    <source>
        <strain evidence="2">CAU-MHL-2022a</strain>
        <tissue evidence="2">Skin</tissue>
    </source>
</reference>
<accession>A0AAD4YG84</accession>
<keyword evidence="3" id="KW-1185">Reference proteome</keyword>
<name>A0AAD4YG84_OVIAM</name>
<protein>
    <submittedName>
        <fullName evidence="2">Uncharacterized protein</fullName>
    </submittedName>
</protein>
<comment type="caution">
    <text evidence="2">The sequence shown here is derived from an EMBL/GenBank/DDBJ whole genome shotgun (WGS) entry which is preliminary data.</text>
</comment>
<evidence type="ECO:0000313" key="3">
    <source>
        <dbReference type="Proteomes" id="UP001214576"/>
    </source>
</evidence>
<keyword evidence="1" id="KW-0472">Membrane</keyword>
<organism evidence="2 3">
    <name type="scientific">Ovis ammon polii</name>
    <dbReference type="NCBI Taxonomy" id="230172"/>
    <lineage>
        <taxon>Eukaryota</taxon>
        <taxon>Metazoa</taxon>
        <taxon>Chordata</taxon>
        <taxon>Craniata</taxon>
        <taxon>Vertebrata</taxon>
        <taxon>Euteleostomi</taxon>
        <taxon>Mammalia</taxon>
        <taxon>Eutheria</taxon>
        <taxon>Laurasiatheria</taxon>
        <taxon>Artiodactyla</taxon>
        <taxon>Ruminantia</taxon>
        <taxon>Pecora</taxon>
        <taxon>Bovidae</taxon>
        <taxon>Caprinae</taxon>
        <taxon>Ovis</taxon>
    </lineage>
</organism>
<sequence length="120" mass="13566">MISPRWSHISLGRSVNQRPGEMLPFSLPQLSRIGHLHVIVLLLFDFYSYLLSEGIAFMGFITLLCYLPIPPHFGFLTTCRSPVSFCSFSTAPQFFLNDFQSHQNLYVSAPTSHPIICSLT</sequence>
<gene>
    <name evidence="2" type="ORF">MG293_005752</name>
</gene>
<dbReference type="Proteomes" id="UP001214576">
    <property type="component" value="Unassembled WGS sequence"/>
</dbReference>
<keyword evidence="1" id="KW-0812">Transmembrane</keyword>